<accession>A0A1A9V4X8</accession>
<protein>
    <recommendedName>
        <fullName evidence="11">Sodium-independent sulfate anion transporter</fullName>
    </recommendedName>
</protein>
<feature type="region of interest" description="Disordered" evidence="5">
    <location>
        <begin position="1"/>
        <end position="22"/>
    </location>
</feature>
<dbReference type="Proteomes" id="UP000078200">
    <property type="component" value="Unassembled WGS sequence"/>
</dbReference>
<dbReference type="InterPro" id="IPR011547">
    <property type="entry name" value="SLC26A/SulP_dom"/>
</dbReference>
<dbReference type="InterPro" id="IPR001902">
    <property type="entry name" value="SLC26A/SulP_fam"/>
</dbReference>
<dbReference type="AlphaFoldDB" id="A0A1A9V4X8"/>
<feature type="domain" description="STAS" evidence="8">
    <location>
        <begin position="527"/>
        <end position="611"/>
    </location>
</feature>
<evidence type="ECO:0000256" key="1">
    <source>
        <dbReference type="ARBA" id="ARBA00004141"/>
    </source>
</evidence>
<feature type="transmembrane region" description="Helical" evidence="6">
    <location>
        <begin position="113"/>
        <end position="130"/>
    </location>
</feature>
<dbReference type="InterPro" id="IPR002645">
    <property type="entry name" value="STAS_dom"/>
</dbReference>
<sequence>MRTDQSSQRNNSSGSEVSLDIPPNAIYNTSRDYIVQTEENEKLNCCTFTKDWLRQLSSNVFRKKTLYKRLPILTWLPKYNRNDFIGDLMAGITVGLTVIPQGLAYAGIAGLDLQYGLYGCFLGCFIYIFLGSSKDVPVGPTAISALLTFQTTHGLWQKAVLLTFLSGLIEIAMGIFRLGFLIDFVSGPVSAGFTSAGSLIIFTSQLKDLLGVNTKGDTFVDMWFSIFGDIHNISWNDAGLGVCCIVVLLTMRAMAGMSFGPKEGKTCWQKFFSTLFWLIGTSRNAVLVVVSAIVGYYLLQADIDIFRMVGYVPKGLPQFQLPPFTMTTITNSTSGEITEVHESFTHMVSSLGSGLIVVPLISLLENMAVVQAFANGKPCDATQELIAVGVCNVANSFVQGFRGNGGIARGAVLNSSGVRTQLSNLYTGIIVIVALLYLTPTFYYIPKATLAAIIMAAVIFMIQYRVIKPMWRSKKSDLIPGLATFVACLVLPLQLGILVGIGINILFILYHAARPRLRVETLSTSNDIKYLMLTPDRCLIFPSVEFVRNVITKQGRKSTLPVVIDCTHIYGADYTAAKVVSTMIGDFEDRQQKLYFFNLQPRVAQVFESLHKDLTVLYDMNSLEIKLSGKEEHHSKL</sequence>
<evidence type="ECO:0000256" key="6">
    <source>
        <dbReference type="SAM" id="Phobius"/>
    </source>
</evidence>
<feature type="compositionally biased region" description="Polar residues" evidence="5">
    <location>
        <begin position="1"/>
        <end position="16"/>
    </location>
</feature>
<evidence type="ECO:0000256" key="2">
    <source>
        <dbReference type="ARBA" id="ARBA00022692"/>
    </source>
</evidence>
<keyword evidence="2 6" id="KW-0812">Transmembrane</keyword>
<dbReference type="GO" id="GO:0055085">
    <property type="term" value="P:transmembrane transport"/>
    <property type="evidence" value="ECO:0007669"/>
    <property type="project" value="InterPro"/>
</dbReference>
<name>A0A1A9V4X8_GLOAU</name>
<keyword evidence="3 6" id="KW-1133">Transmembrane helix</keyword>
<dbReference type="InterPro" id="IPR036513">
    <property type="entry name" value="STAS_dom_sf"/>
</dbReference>
<feature type="transmembrane region" description="Helical" evidence="6">
    <location>
        <begin position="450"/>
        <end position="467"/>
    </location>
</feature>
<feature type="transmembrane region" description="Helical" evidence="6">
    <location>
        <begin position="159"/>
        <end position="180"/>
    </location>
</feature>
<evidence type="ECO:0000259" key="7">
    <source>
        <dbReference type="Pfam" id="PF00916"/>
    </source>
</evidence>
<reference evidence="9" key="1">
    <citation type="submission" date="2020-05" db="UniProtKB">
        <authorList>
            <consortium name="EnsemblMetazoa"/>
        </authorList>
    </citation>
    <scope>IDENTIFICATION</scope>
    <source>
        <strain evidence="9">TTRI</strain>
    </source>
</reference>
<feature type="transmembrane region" description="Helical" evidence="6">
    <location>
        <begin position="479"/>
        <end position="510"/>
    </location>
</feature>
<keyword evidence="4 6" id="KW-0472">Membrane</keyword>
<dbReference type="CDD" id="cd07042">
    <property type="entry name" value="STAS_SulP_like_sulfate_transporter"/>
    <property type="match status" value="1"/>
</dbReference>
<evidence type="ECO:0000313" key="9">
    <source>
        <dbReference type="EnsemblMetazoa" id="GAUT026074-PA"/>
    </source>
</evidence>
<dbReference type="SUPFAM" id="SSF52091">
    <property type="entry name" value="SpoIIaa-like"/>
    <property type="match status" value="1"/>
</dbReference>
<comment type="subcellular location">
    <subcellularLocation>
        <location evidence="1">Membrane</location>
        <topology evidence="1">Multi-pass membrane protein</topology>
    </subcellularLocation>
</comment>
<dbReference type="EnsemblMetazoa" id="GAUT026074-RA">
    <property type="protein sequence ID" value="GAUT026074-PA"/>
    <property type="gene ID" value="GAUT026074"/>
</dbReference>
<dbReference type="GO" id="GO:0016020">
    <property type="term" value="C:membrane"/>
    <property type="evidence" value="ECO:0007669"/>
    <property type="project" value="UniProtKB-SubCell"/>
</dbReference>
<evidence type="ECO:0000256" key="4">
    <source>
        <dbReference type="ARBA" id="ARBA00023136"/>
    </source>
</evidence>
<dbReference type="Pfam" id="PF00916">
    <property type="entry name" value="Sulfate_transp"/>
    <property type="match status" value="1"/>
</dbReference>
<dbReference type="STRING" id="7395.A0A1A9V4X8"/>
<feature type="transmembrane region" description="Helical" evidence="6">
    <location>
        <begin position="425"/>
        <end position="444"/>
    </location>
</feature>
<feature type="transmembrane region" description="Helical" evidence="6">
    <location>
        <begin position="88"/>
        <end position="107"/>
    </location>
</feature>
<feature type="domain" description="SLC26A/SulP transporter" evidence="7">
    <location>
        <begin position="84"/>
        <end position="479"/>
    </location>
</feature>
<evidence type="ECO:0000259" key="8">
    <source>
        <dbReference type="Pfam" id="PF01740"/>
    </source>
</evidence>
<evidence type="ECO:0008006" key="11">
    <source>
        <dbReference type="Google" id="ProtNLM"/>
    </source>
</evidence>
<dbReference type="Gene3D" id="3.30.750.24">
    <property type="entry name" value="STAS domain"/>
    <property type="match status" value="1"/>
</dbReference>
<proteinExistence type="predicted"/>
<evidence type="ECO:0000313" key="10">
    <source>
        <dbReference type="Proteomes" id="UP000078200"/>
    </source>
</evidence>
<feature type="transmembrane region" description="Helical" evidence="6">
    <location>
        <begin position="275"/>
        <end position="299"/>
    </location>
</feature>
<dbReference type="VEuPathDB" id="VectorBase:GAUT026074"/>
<organism evidence="9 10">
    <name type="scientific">Glossina austeni</name>
    <name type="common">Savannah tsetse fly</name>
    <dbReference type="NCBI Taxonomy" id="7395"/>
    <lineage>
        <taxon>Eukaryota</taxon>
        <taxon>Metazoa</taxon>
        <taxon>Ecdysozoa</taxon>
        <taxon>Arthropoda</taxon>
        <taxon>Hexapoda</taxon>
        <taxon>Insecta</taxon>
        <taxon>Pterygota</taxon>
        <taxon>Neoptera</taxon>
        <taxon>Endopterygota</taxon>
        <taxon>Diptera</taxon>
        <taxon>Brachycera</taxon>
        <taxon>Muscomorpha</taxon>
        <taxon>Hippoboscoidea</taxon>
        <taxon>Glossinidae</taxon>
        <taxon>Glossina</taxon>
    </lineage>
</organism>
<dbReference type="Pfam" id="PF01740">
    <property type="entry name" value="STAS"/>
    <property type="match status" value="1"/>
</dbReference>
<feature type="transmembrane region" description="Helical" evidence="6">
    <location>
        <begin position="238"/>
        <end position="255"/>
    </location>
</feature>
<keyword evidence="10" id="KW-1185">Reference proteome</keyword>
<dbReference type="PANTHER" id="PTHR11814">
    <property type="entry name" value="SULFATE TRANSPORTER"/>
    <property type="match status" value="1"/>
</dbReference>
<evidence type="ECO:0000256" key="3">
    <source>
        <dbReference type="ARBA" id="ARBA00022989"/>
    </source>
</evidence>
<evidence type="ECO:0000256" key="5">
    <source>
        <dbReference type="SAM" id="MobiDB-lite"/>
    </source>
</evidence>